<evidence type="ECO:0000256" key="2">
    <source>
        <dbReference type="ARBA" id="ARBA00022723"/>
    </source>
</evidence>
<feature type="binding site" evidence="4">
    <location>
        <position position="182"/>
    </location>
    <ligand>
        <name>Zn(2+)</name>
        <dbReference type="ChEBI" id="CHEBI:29105"/>
    </ligand>
</feature>
<keyword evidence="5" id="KW-0456">Lyase</keyword>
<evidence type="ECO:0000256" key="1">
    <source>
        <dbReference type="ARBA" id="ARBA00006217"/>
    </source>
</evidence>
<comment type="catalytic activity">
    <reaction evidence="5">
        <text>hydrogencarbonate + H(+) = CO2 + H2O</text>
        <dbReference type="Rhea" id="RHEA:10748"/>
        <dbReference type="ChEBI" id="CHEBI:15377"/>
        <dbReference type="ChEBI" id="CHEBI:15378"/>
        <dbReference type="ChEBI" id="CHEBI:16526"/>
        <dbReference type="ChEBI" id="CHEBI:17544"/>
        <dbReference type="EC" id="4.2.1.1"/>
    </reaction>
</comment>
<dbReference type="SUPFAM" id="SSF53056">
    <property type="entry name" value="beta-carbonic anhydrase, cab"/>
    <property type="match status" value="1"/>
</dbReference>
<dbReference type="Gene3D" id="3.40.1050.10">
    <property type="entry name" value="Carbonic anhydrase"/>
    <property type="match status" value="1"/>
</dbReference>
<evidence type="ECO:0000313" key="6">
    <source>
        <dbReference type="EMBL" id="KAF1988680.1"/>
    </source>
</evidence>
<reference evidence="6" key="1">
    <citation type="journal article" date="2020" name="Stud. Mycol.">
        <title>101 Dothideomycetes genomes: a test case for predicting lifestyles and emergence of pathogens.</title>
        <authorList>
            <person name="Haridas S."/>
            <person name="Albert R."/>
            <person name="Binder M."/>
            <person name="Bloem J."/>
            <person name="Labutti K."/>
            <person name="Salamov A."/>
            <person name="Andreopoulos B."/>
            <person name="Baker S."/>
            <person name="Barry K."/>
            <person name="Bills G."/>
            <person name="Bluhm B."/>
            <person name="Cannon C."/>
            <person name="Castanera R."/>
            <person name="Culley D."/>
            <person name="Daum C."/>
            <person name="Ezra D."/>
            <person name="Gonzalez J."/>
            <person name="Henrissat B."/>
            <person name="Kuo A."/>
            <person name="Liang C."/>
            <person name="Lipzen A."/>
            <person name="Lutzoni F."/>
            <person name="Magnuson J."/>
            <person name="Mondo S."/>
            <person name="Nolan M."/>
            <person name="Ohm R."/>
            <person name="Pangilinan J."/>
            <person name="Park H.-J."/>
            <person name="Ramirez L."/>
            <person name="Alfaro M."/>
            <person name="Sun H."/>
            <person name="Tritt A."/>
            <person name="Yoshinaga Y."/>
            <person name="Zwiers L.-H."/>
            <person name="Turgeon B."/>
            <person name="Goodwin S."/>
            <person name="Spatafora J."/>
            <person name="Crous P."/>
            <person name="Grigoriev I."/>
        </authorList>
    </citation>
    <scope>NUCLEOTIDE SEQUENCE</scope>
    <source>
        <strain evidence="6">CBS 113979</strain>
    </source>
</reference>
<keyword evidence="3 4" id="KW-0862">Zinc</keyword>
<dbReference type="PANTHER" id="PTHR43175">
    <property type="entry name" value="CARBONIC ANHYDRASE"/>
    <property type="match status" value="1"/>
</dbReference>
<feature type="binding site" evidence="4">
    <location>
        <position position="132"/>
    </location>
    <ligand>
        <name>Zn(2+)</name>
        <dbReference type="ChEBI" id="CHEBI:29105"/>
    </ligand>
</feature>
<evidence type="ECO:0000256" key="3">
    <source>
        <dbReference type="ARBA" id="ARBA00022833"/>
    </source>
</evidence>
<dbReference type="GO" id="GO:0008270">
    <property type="term" value="F:zinc ion binding"/>
    <property type="evidence" value="ECO:0007669"/>
    <property type="project" value="UniProtKB-UniRule"/>
</dbReference>
<evidence type="ECO:0000256" key="4">
    <source>
        <dbReference type="PIRSR" id="PIRSR601765-1"/>
    </source>
</evidence>
<organism evidence="6 7">
    <name type="scientific">Aulographum hederae CBS 113979</name>
    <dbReference type="NCBI Taxonomy" id="1176131"/>
    <lineage>
        <taxon>Eukaryota</taxon>
        <taxon>Fungi</taxon>
        <taxon>Dikarya</taxon>
        <taxon>Ascomycota</taxon>
        <taxon>Pezizomycotina</taxon>
        <taxon>Dothideomycetes</taxon>
        <taxon>Pleosporomycetidae</taxon>
        <taxon>Aulographales</taxon>
        <taxon>Aulographaceae</taxon>
    </lineage>
</organism>
<dbReference type="PANTHER" id="PTHR43175:SF3">
    <property type="entry name" value="CARBON DISULFIDE HYDROLASE"/>
    <property type="match status" value="1"/>
</dbReference>
<gene>
    <name evidence="6" type="ORF">K402DRAFT_391395</name>
</gene>
<comment type="similarity">
    <text evidence="1 5">Belongs to the beta-class carbonic anhydrase family.</text>
</comment>
<dbReference type="OrthoDB" id="10248475at2759"/>
<sequence>MRIVAYLSSRGSGNRGDQNSVQRLNDDYKLLSILLLFLIFSSSTSTSSSTVPTITSQHLQNKPFPPYSTTSLSKAATFKPPNMSQSHSGNLDLFLANNAEFVKDFKEPPHMVDIRKQAEATGKATIVLTCVDPRSVPEQFFGPKFDGGVLRNAGGRASADVVRSIAFLRSLAFVKTVAVVHHTDCGMTHLTDEEATKEALERTPAAKDEIENTNWGCYSADDYIETIKKDVLSLRANKVLEGVSITGWGLDTFTGEVTEVDV</sequence>
<keyword evidence="7" id="KW-1185">Reference proteome</keyword>
<dbReference type="EMBL" id="ML977147">
    <property type="protein sequence ID" value="KAF1988680.1"/>
    <property type="molecule type" value="Genomic_DNA"/>
</dbReference>
<name>A0A6G1H6N3_9PEZI</name>
<dbReference type="InterPro" id="IPR036874">
    <property type="entry name" value="Carbonic_anhydrase_sf"/>
</dbReference>
<dbReference type="InterPro" id="IPR001765">
    <property type="entry name" value="Carbonic_anhydrase"/>
</dbReference>
<feature type="binding site" evidence="4">
    <location>
        <position position="185"/>
    </location>
    <ligand>
        <name>Zn(2+)</name>
        <dbReference type="ChEBI" id="CHEBI:29105"/>
    </ligand>
</feature>
<keyword evidence="2 4" id="KW-0479">Metal-binding</keyword>
<dbReference type="AlphaFoldDB" id="A0A6G1H6N3"/>
<dbReference type="Proteomes" id="UP000800041">
    <property type="component" value="Unassembled WGS sequence"/>
</dbReference>
<accession>A0A6G1H6N3</accession>
<feature type="binding site" evidence="4">
    <location>
        <position position="130"/>
    </location>
    <ligand>
        <name>Zn(2+)</name>
        <dbReference type="ChEBI" id="CHEBI:29105"/>
    </ligand>
</feature>
<dbReference type="SMART" id="SM00947">
    <property type="entry name" value="Pro_CA"/>
    <property type="match status" value="1"/>
</dbReference>
<comment type="cofactor">
    <cofactor evidence="4">
        <name>Zn(2+)</name>
        <dbReference type="ChEBI" id="CHEBI:29105"/>
    </cofactor>
    <text evidence="4">Binds 1 zinc ion per subunit.</text>
</comment>
<evidence type="ECO:0000256" key="5">
    <source>
        <dbReference type="RuleBase" id="RU003956"/>
    </source>
</evidence>
<dbReference type="GO" id="GO:0004089">
    <property type="term" value="F:carbonate dehydratase activity"/>
    <property type="evidence" value="ECO:0007669"/>
    <property type="project" value="UniProtKB-UniRule"/>
</dbReference>
<proteinExistence type="inferred from homology"/>
<dbReference type="EC" id="4.2.1.1" evidence="5"/>
<comment type="function">
    <text evidence="5">Reversible hydration of carbon dioxide.</text>
</comment>
<evidence type="ECO:0000313" key="7">
    <source>
        <dbReference type="Proteomes" id="UP000800041"/>
    </source>
</evidence>
<protein>
    <recommendedName>
        <fullName evidence="5">Carbonic anhydrase</fullName>
        <ecNumber evidence="5">4.2.1.1</ecNumber>
    </recommendedName>
    <alternativeName>
        <fullName evidence="5">Carbonate dehydratase</fullName>
    </alternativeName>
</protein>
<dbReference type="Pfam" id="PF00484">
    <property type="entry name" value="Pro_CA"/>
    <property type="match status" value="1"/>
</dbReference>